<proteinExistence type="predicted"/>
<evidence type="ECO:0000313" key="4">
    <source>
        <dbReference type="Proteomes" id="UP000244773"/>
    </source>
</evidence>
<evidence type="ECO:0000313" key="3">
    <source>
        <dbReference type="EMBL" id="AUF82276.1"/>
    </source>
</evidence>
<name>A0A2P0VMZ5_9VIRU</name>
<feature type="compositionally biased region" description="Acidic residues" evidence="1">
    <location>
        <begin position="156"/>
        <end position="173"/>
    </location>
</feature>
<accession>A0A2P0VMZ5</accession>
<dbReference type="EMBL" id="KY322437">
    <property type="protein sequence ID" value="AUF82276.1"/>
    <property type="molecule type" value="Genomic_DNA"/>
</dbReference>
<keyword evidence="2" id="KW-0812">Transmembrane</keyword>
<sequence>MVQTMFDKLKKKAMKIFGFTIFYEAVTGLSNIFTTLLSSKEIKKITKKDQLTPVDIFKMVLSGKLNLNYNRSLATSEEEMRQINQSFFEQPDTPKDDMYFYEDSKGNLYLLDGMRRVISICMFIAGLLKVNIDEKAFPPELIEALRERQNENDQAAADDNDNDEDDEENEEENNGPISAEMYYGDIVEDILPAFPGYLNVDLADHFKYYDLNAFKKKRRKTDALPEHVQSFVQMIRNAIDIGVLDFKPQDDESLYIEEQIREIYDRIKFDVKILVNSEGGWNLRNASAFIVQLMMNRKAQNKYDLACMTNTETVMKMKEFSNEIHSFNHTFKFPSLGSAHMGLIATVYMILMETKDVMLSPDTQTFLYQLYTVEHNTEVLDQINAIIEFMTTDTKPVELNLMQLVVVMVTYCNHFEIYDTIPKPLMFSLVKSGYKKLMNIQIGDNALDEEKVNTWLKSKKAGNLTNMCANFAIMLDLE</sequence>
<organism evidence="3">
    <name type="scientific">Tetraselmis virus 1</name>
    <dbReference type="NCBI Taxonomy" id="2060617"/>
    <lineage>
        <taxon>Viruses</taxon>
        <taxon>Varidnaviria</taxon>
        <taxon>Bamfordvirae</taxon>
        <taxon>Nucleocytoviricota</taxon>
        <taxon>Megaviricetes</taxon>
        <taxon>Imitervirales</taxon>
        <taxon>Allomimiviridae</taxon>
        <taxon>Oceanusvirus</taxon>
        <taxon>Oceanusvirus kaneohense</taxon>
    </lineage>
</organism>
<keyword evidence="2" id="KW-0472">Membrane</keyword>
<keyword evidence="4" id="KW-1185">Reference proteome</keyword>
<reference evidence="3" key="1">
    <citation type="journal article" date="2018" name="Virology">
        <title>A giant virus infecting green algae encodes key fermentation genes.</title>
        <authorList>
            <person name="Schvarcz C.R."/>
            <person name="Steward G.F."/>
        </authorList>
    </citation>
    <scope>NUCLEOTIDE SEQUENCE [LARGE SCALE GENOMIC DNA]</scope>
</reference>
<gene>
    <name evidence="3" type="ORF">TetV_184</name>
</gene>
<feature type="transmembrane region" description="Helical" evidence="2">
    <location>
        <begin position="16"/>
        <end position="37"/>
    </location>
</feature>
<evidence type="ECO:0000256" key="1">
    <source>
        <dbReference type="SAM" id="MobiDB-lite"/>
    </source>
</evidence>
<feature type="region of interest" description="Disordered" evidence="1">
    <location>
        <begin position="148"/>
        <end position="178"/>
    </location>
</feature>
<protein>
    <submittedName>
        <fullName evidence="3">Uncharacterized protein</fullName>
    </submittedName>
</protein>
<keyword evidence="2" id="KW-1133">Transmembrane helix</keyword>
<dbReference type="Proteomes" id="UP000244773">
    <property type="component" value="Segment"/>
</dbReference>
<evidence type="ECO:0000256" key="2">
    <source>
        <dbReference type="SAM" id="Phobius"/>
    </source>
</evidence>